<dbReference type="GO" id="GO:0008270">
    <property type="term" value="F:zinc ion binding"/>
    <property type="evidence" value="ECO:0007669"/>
    <property type="project" value="UniProtKB-KW"/>
</dbReference>
<dbReference type="GO" id="GO:0000978">
    <property type="term" value="F:RNA polymerase II cis-regulatory region sequence-specific DNA binding"/>
    <property type="evidence" value="ECO:0007669"/>
    <property type="project" value="TreeGrafter"/>
</dbReference>
<keyword evidence="2" id="KW-0479">Metal-binding</keyword>
<proteinExistence type="inferred from homology"/>
<dbReference type="PANTHER" id="PTHR23235:SF170">
    <property type="entry name" value="FI01014P-RELATED"/>
    <property type="match status" value="1"/>
</dbReference>
<dbReference type="PROSITE" id="PS00028">
    <property type="entry name" value="ZINC_FINGER_C2H2_1"/>
    <property type="match status" value="3"/>
</dbReference>
<keyword evidence="5" id="KW-0862">Zinc</keyword>
<evidence type="ECO:0000313" key="12">
    <source>
        <dbReference type="Proteomes" id="UP000076858"/>
    </source>
</evidence>
<dbReference type="SUPFAM" id="SSF57667">
    <property type="entry name" value="beta-beta-alpha zinc fingers"/>
    <property type="match status" value="2"/>
</dbReference>
<dbReference type="FunFam" id="3.30.160.60:FF:002528">
    <property type="entry name" value="Transcription factor Sp3"/>
    <property type="match status" value="1"/>
</dbReference>
<dbReference type="AlphaFoldDB" id="A0A0P5FTZ8"/>
<gene>
    <name evidence="11" type="ORF">APZ42_014227</name>
</gene>
<keyword evidence="8" id="KW-0804">Transcription</keyword>
<protein>
    <submittedName>
        <fullName evidence="11">Putative Sp4-related transcription factor</fullName>
    </submittedName>
</protein>
<sequence length="752" mass="79031">MAGCFTSMVQPAMATATPSKVKRETQSTDDEERTEVLSLTVTAKKKRKVGGAGEAKGGAPPPTLMKATNLQGQVLTPAQLQSLLQQANGEIQQNGTLATNTQGAQGQAKTVSVNPSNILSLQGLQGQIIQTAQGTQLLTSGSNNNTSTGGVSYSMSPAFQTVTIDGQEAIFIPTGGGGQQVQLGHSQALLTSNGQIIRAPNNQAQSLPFTLQNVGVQSGSQGVTVRTAGGMQQVLQLPMQQTATISVQVPVSTANGQTVYQTLQLPVQMISSGIPGLMQSGTQMQVLSSLQVPQQQQYAQIINANGQIQTVQIANLSQMGTTTLLSPGGQQQQQQQQTTVTNNSNSSTNTSGASTVTITQSNDGALQISTVENNGASAGSNSQSTNPNANAQQQQQQQLQNVSQQITIAGLSGGGNQLTMIPASSLSGLTRMPAGSNLLQGFPIQNIPGLGNVQVIPASSLQALTGQQTISAVSQQSQPVLPPGTQIIAASSLGQQLQQDPNDPTKWQVVTTGTPQATQLVTVAPAPTTSSGQLSSPTPAEGTMEVVMTTDSSAPAANSSSPAKPRLRRVACTCPNCKDGEGKQVGENKRKIHICHHQGCGKVYGKTSHLRAHLRWHSGDRPFVCSWYYCGKRFTRSDELQRHRRTHTGEKRFQCPECGKRFMRSDHLSKHIKTHSKLRGHVQADVSVDGATQIVFAEPLEEGEDGREEEEEDAEGEDGEDGGSSDGEEKMLIIPGDAVDASAVGNESQIDG</sequence>
<dbReference type="GO" id="GO:0000981">
    <property type="term" value="F:DNA-binding transcription factor activity, RNA polymerase II-specific"/>
    <property type="evidence" value="ECO:0007669"/>
    <property type="project" value="TreeGrafter"/>
</dbReference>
<dbReference type="EMBL" id="LRGB01000389">
    <property type="protein sequence ID" value="KZS19391.1"/>
    <property type="molecule type" value="Genomic_DNA"/>
</dbReference>
<evidence type="ECO:0000256" key="5">
    <source>
        <dbReference type="ARBA" id="ARBA00022833"/>
    </source>
</evidence>
<keyword evidence="9" id="KW-0539">Nucleus</keyword>
<dbReference type="FunFam" id="3.30.160.60:FF:000026">
    <property type="entry name" value="Transcription factor Sp3"/>
    <property type="match status" value="1"/>
</dbReference>
<comment type="subcellular location">
    <subcellularLocation>
        <location evidence="1">Nucleus</location>
    </subcellularLocation>
</comment>
<evidence type="ECO:0000256" key="9">
    <source>
        <dbReference type="ARBA" id="ARBA00023242"/>
    </source>
</evidence>
<evidence type="ECO:0000256" key="2">
    <source>
        <dbReference type="ARBA" id="ARBA00022723"/>
    </source>
</evidence>
<dbReference type="InterPro" id="IPR013087">
    <property type="entry name" value="Znf_C2H2_type"/>
</dbReference>
<evidence type="ECO:0000256" key="4">
    <source>
        <dbReference type="ARBA" id="ARBA00022771"/>
    </source>
</evidence>
<reference evidence="11 12" key="1">
    <citation type="submission" date="2016-03" db="EMBL/GenBank/DDBJ databases">
        <title>EvidentialGene: Evidence-directed Construction of Genes on Genomes.</title>
        <authorList>
            <person name="Gilbert D.G."/>
            <person name="Choi J.-H."/>
            <person name="Mockaitis K."/>
            <person name="Colbourne J."/>
            <person name="Pfrender M."/>
        </authorList>
    </citation>
    <scope>NUCLEOTIDE SEQUENCE [LARGE SCALE GENOMIC DNA]</scope>
    <source>
        <strain evidence="11 12">Xinb3</strain>
        <tissue evidence="11">Complete organism</tissue>
    </source>
</reference>
<keyword evidence="3" id="KW-0677">Repeat</keyword>
<dbReference type="SMART" id="SM00355">
    <property type="entry name" value="ZnF_C2H2"/>
    <property type="match status" value="3"/>
</dbReference>
<dbReference type="Gene3D" id="3.30.160.60">
    <property type="entry name" value="Classic Zinc Finger"/>
    <property type="match status" value="3"/>
</dbReference>
<organism evidence="11 12">
    <name type="scientific">Daphnia magna</name>
    <dbReference type="NCBI Taxonomy" id="35525"/>
    <lineage>
        <taxon>Eukaryota</taxon>
        <taxon>Metazoa</taxon>
        <taxon>Ecdysozoa</taxon>
        <taxon>Arthropoda</taxon>
        <taxon>Crustacea</taxon>
        <taxon>Branchiopoda</taxon>
        <taxon>Diplostraca</taxon>
        <taxon>Cladocera</taxon>
        <taxon>Anomopoda</taxon>
        <taxon>Daphniidae</taxon>
        <taxon>Daphnia</taxon>
    </lineage>
</organism>
<dbReference type="Pfam" id="PF00096">
    <property type="entry name" value="zf-C2H2"/>
    <property type="match status" value="2"/>
</dbReference>
<evidence type="ECO:0000256" key="3">
    <source>
        <dbReference type="ARBA" id="ARBA00022737"/>
    </source>
</evidence>
<keyword evidence="4" id="KW-0863">Zinc-finger</keyword>
<evidence type="ECO:0000256" key="10">
    <source>
        <dbReference type="ARBA" id="ARBA00038409"/>
    </source>
</evidence>
<evidence type="ECO:0000256" key="8">
    <source>
        <dbReference type="ARBA" id="ARBA00023163"/>
    </source>
</evidence>
<dbReference type="FunFam" id="3.30.160.60:FF:000014">
    <property type="entry name" value="Transcription factor Sp3"/>
    <property type="match status" value="1"/>
</dbReference>
<dbReference type="Proteomes" id="UP000076858">
    <property type="component" value="Unassembled WGS sequence"/>
</dbReference>
<keyword evidence="7" id="KW-0238">DNA-binding</keyword>
<evidence type="ECO:0000256" key="1">
    <source>
        <dbReference type="ARBA" id="ARBA00004123"/>
    </source>
</evidence>
<evidence type="ECO:0000313" key="11">
    <source>
        <dbReference type="EMBL" id="KZS19391.1"/>
    </source>
</evidence>
<comment type="caution">
    <text evidence="11">The sequence shown here is derived from an EMBL/GenBank/DDBJ whole genome shotgun (WGS) entry which is preliminary data.</text>
</comment>
<dbReference type="PROSITE" id="PS50157">
    <property type="entry name" value="ZINC_FINGER_C2H2_2"/>
    <property type="match status" value="3"/>
</dbReference>
<dbReference type="InterPro" id="IPR036236">
    <property type="entry name" value="Znf_C2H2_sf"/>
</dbReference>
<accession>A0A0P5FTZ8</accession>
<dbReference type="PANTHER" id="PTHR23235">
    <property type="entry name" value="KRUEPPEL-LIKE TRANSCRIPTION FACTOR"/>
    <property type="match status" value="1"/>
</dbReference>
<dbReference type="STRING" id="35525.A0A0P5FTZ8"/>
<name>A0A0P5FTZ8_9CRUS</name>
<keyword evidence="6" id="KW-0805">Transcription regulation</keyword>
<dbReference type="OrthoDB" id="6365676at2759"/>
<evidence type="ECO:0000256" key="7">
    <source>
        <dbReference type="ARBA" id="ARBA00023125"/>
    </source>
</evidence>
<keyword evidence="12" id="KW-1185">Reference proteome</keyword>
<dbReference type="GO" id="GO:0005634">
    <property type="term" value="C:nucleus"/>
    <property type="evidence" value="ECO:0007669"/>
    <property type="project" value="UniProtKB-SubCell"/>
</dbReference>
<evidence type="ECO:0000256" key="6">
    <source>
        <dbReference type="ARBA" id="ARBA00023015"/>
    </source>
</evidence>
<comment type="similarity">
    <text evidence="10">Belongs to the Sp1 C2H2-type zinc-finger protein family.</text>
</comment>